<keyword evidence="5" id="KW-0378">Hydrolase</keyword>
<dbReference type="AlphaFoldDB" id="A0A9W8QJD1"/>
<dbReference type="InterPro" id="IPR051346">
    <property type="entry name" value="OTU_Deubiquitinase"/>
</dbReference>
<reference evidence="8" key="1">
    <citation type="journal article" date="2023" name="Access Microbiol">
        <title>De-novo genome assembly for Akanthomyces muscarius, a biocontrol agent of insect agricultural pests.</title>
        <authorList>
            <person name="Erdos Z."/>
            <person name="Studholme D.J."/>
            <person name="Raymond B."/>
            <person name="Sharma M."/>
        </authorList>
    </citation>
    <scope>NUCLEOTIDE SEQUENCE</scope>
    <source>
        <strain evidence="8">Ve6</strain>
    </source>
</reference>
<dbReference type="Proteomes" id="UP001144673">
    <property type="component" value="Unassembled WGS sequence"/>
</dbReference>
<dbReference type="GO" id="GO:0006508">
    <property type="term" value="P:proteolysis"/>
    <property type="evidence" value="ECO:0007669"/>
    <property type="project" value="UniProtKB-KW"/>
</dbReference>
<comment type="catalytic activity">
    <reaction evidence="1">
        <text>Thiol-dependent hydrolysis of ester, thioester, amide, peptide and isopeptide bonds formed by the C-terminal Gly of ubiquitin (a 76-residue protein attached to proteins as an intracellular targeting signal).</text>
        <dbReference type="EC" id="3.4.19.12"/>
    </reaction>
</comment>
<evidence type="ECO:0000256" key="1">
    <source>
        <dbReference type="ARBA" id="ARBA00000707"/>
    </source>
</evidence>
<gene>
    <name evidence="8" type="ORF">LMH87_007528</name>
</gene>
<dbReference type="GeneID" id="80894687"/>
<dbReference type="EMBL" id="JAJHUN010000004">
    <property type="protein sequence ID" value="KAJ4159587.1"/>
    <property type="molecule type" value="Genomic_DNA"/>
</dbReference>
<organism evidence="8 9">
    <name type="scientific">Akanthomyces muscarius</name>
    <name type="common">Entomopathogenic fungus</name>
    <name type="synonym">Lecanicillium muscarium</name>
    <dbReference type="NCBI Taxonomy" id="2231603"/>
    <lineage>
        <taxon>Eukaryota</taxon>
        <taxon>Fungi</taxon>
        <taxon>Dikarya</taxon>
        <taxon>Ascomycota</taxon>
        <taxon>Pezizomycotina</taxon>
        <taxon>Sordariomycetes</taxon>
        <taxon>Hypocreomycetidae</taxon>
        <taxon>Hypocreales</taxon>
        <taxon>Cordycipitaceae</taxon>
        <taxon>Akanthomyces</taxon>
    </lineage>
</organism>
<dbReference type="KEGG" id="amus:LMH87_007528"/>
<dbReference type="InterPro" id="IPR046541">
    <property type="entry name" value="DUF6606"/>
</dbReference>
<keyword evidence="9" id="KW-1185">Reference proteome</keyword>
<comment type="caution">
    <text evidence="8">The sequence shown here is derived from an EMBL/GenBank/DDBJ whole genome shotgun (WGS) entry which is preliminary data.</text>
</comment>
<name>A0A9W8QJD1_AKAMU</name>
<dbReference type="EC" id="3.4.19.12" evidence="2"/>
<dbReference type="PANTHER" id="PTHR13367:SF34">
    <property type="match status" value="1"/>
</dbReference>
<dbReference type="Pfam" id="PF20255">
    <property type="entry name" value="DUF6606"/>
    <property type="match status" value="1"/>
</dbReference>
<keyword evidence="6" id="KW-0788">Thiol protease</keyword>
<dbReference type="PANTHER" id="PTHR13367">
    <property type="entry name" value="UBIQUITIN THIOESTERASE"/>
    <property type="match status" value="1"/>
</dbReference>
<feature type="domain" description="DUF6606" evidence="7">
    <location>
        <begin position="15"/>
        <end position="280"/>
    </location>
</feature>
<evidence type="ECO:0000313" key="8">
    <source>
        <dbReference type="EMBL" id="KAJ4159587.1"/>
    </source>
</evidence>
<evidence type="ECO:0000256" key="5">
    <source>
        <dbReference type="ARBA" id="ARBA00022801"/>
    </source>
</evidence>
<dbReference type="RefSeq" id="XP_056057574.1">
    <property type="nucleotide sequence ID" value="XM_056195539.1"/>
</dbReference>
<evidence type="ECO:0000256" key="2">
    <source>
        <dbReference type="ARBA" id="ARBA00012759"/>
    </source>
</evidence>
<evidence type="ECO:0000256" key="4">
    <source>
        <dbReference type="ARBA" id="ARBA00022786"/>
    </source>
</evidence>
<keyword evidence="3" id="KW-0645">Protease</keyword>
<proteinExistence type="predicted"/>
<protein>
    <recommendedName>
        <fullName evidence="2">ubiquitinyl hydrolase 1</fullName>
        <ecNumber evidence="2">3.4.19.12</ecNumber>
    </recommendedName>
</protein>
<evidence type="ECO:0000256" key="3">
    <source>
        <dbReference type="ARBA" id="ARBA00022670"/>
    </source>
</evidence>
<evidence type="ECO:0000259" key="7">
    <source>
        <dbReference type="Pfam" id="PF20255"/>
    </source>
</evidence>
<dbReference type="GO" id="GO:0004843">
    <property type="term" value="F:cysteine-type deubiquitinase activity"/>
    <property type="evidence" value="ECO:0007669"/>
    <property type="project" value="UniProtKB-EC"/>
</dbReference>
<sequence>MPPTPTISKQGIESIIHHVFLPPKVPQAAEDDDEVTFSNELTLLKLAGDALASFSAHVAPDETPAVEKAHQAVLQLYTLKDLSQEKLQQAFGNLCKDGGYLPLHVHAQNAAILVSREDKTIVFEFFELSPTNQAVMSTEGRLRRRFPASAVSFALSVFHNDDIHAALAAAIDKMNRQQVAEMRPRARKSRHDQIEERDTNNPSIVTDFLATILRTKGDVVQVPVLAKNTREQVNWQDARLPWRRSPSWLLTRVAIQTILSRHHDDALYKQFMVFFMAQILAAALPRSLPREVIYCMVAKISGRLQKMERTSSRPWLQSVESVVAAAVLSMEQSWEATNQQADPPQDIKLIPSKLLDRDTRIKLPALDKFIESLGLRKPIVNDGSFTPTWSVPEWTSSSLPDPAFRQTGDGAVVDLFAFEAWVAVYLDTWTSLHLDKEATPSALFKLMEAYHSSALNHYCHSPRSISLMVLTILELWVACDKSVCKSQPLLMEYTHQMPIDILQSLILPSKSQMERLHRAETYMQDRHSSALRRATPSIFHSFGQPKSFGVKFFLSSAHHQSVKTTIEARAQRERQAKIAEFQQKSAQYRTLMQQSQQRQCEYYTGYNRRNGVTFTNHDNNCQKCRLRKQAEAISITVHEWPLPDAPELAQNVVFELHVPHAFSIWRDATAFVVLTVLQFQQPDSTEAAPEEYLYRYMARDFTSSSSCGRFTLASIAKSNQRTHRKMQSLQTVSEDDILLENGLRYKYYDQIASKWVVPFAETQILSTECTYQLSKPCSSLQQFIIRPHQNPNGMTANHAISQQSECPEYLSLEEFKALAVLPCGYRIQWLNILAQLHMPIINFTNPDVVLMILQASQQAGPPSKDGIYRAGHWPLNDEAFALAFLKGLDASLGRTMLSIAQICVASFDVDECHLHNILESSSQAAVLLESSIIAYDASVGDSSSDTESIRLKRTLFKARNLLKNSIALENSPSLDMALRKTWAGYPGGAAWSTWSSKHEHWLLASTSTSEEDIPLRVQYNLLTGELLVNGLPLSRLPTPYQQHPTYATLFGKAALEILPTNIPGMAFSSKNLHHGYALFFAIRSHSGSSLYA</sequence>
<evidence type="ECO:0000256" key="6">
    <source>
        <dbReference type="ARBA" id="ARBA00022807"/>
    </source>
</evidence>
<evidence type="ECO:0000313" key="9">
    <source>
        <dbReference type="Proteomes" id="UP001144673"/>
    </source>
</evidence>
<keyword evidence="4" id="KW-0833">Ubl conjugation pathway</keyword>
<accession>A0A9W8QJD1</accession>